<organism evidence="1 2">
    <name type="scientific">Dreissena polymorpha</name>
    <name type="common">Zebra mussel</name>
    <name type="synonym">Mytilus polymorpha</name>
    <dbReference type="NCBI Taxonomy" id="45954"/>
    <lineage>
        <taxon>Eukaryota</taxon>
        <taxon>Metazoa</taxon>
        <taxon>Spiralia</taxon>
        <taxon>Lophotrochozoa</taxon>
        <taxon>Mollusca</taxon>
        <taxon>Bivalvia</taxon>
        <taxon>Autobranchia</taxon>
        <taxon>Heteroconchia</taxon>
        <taxon>Euheterodonta</taxon>
        <taxon>Imparidentia</taxon>
        <taxon>Neoheterodontei</taxon>
        <taxon>Myida</taxon>
        <taxon>Dreissenoidea</taxon>
        <taxon>Dreissenidae</taxon>
        <taxon>Dreissena</taxon>
    </lineage>
</organism>
<comment type="caution">
    <text evidence="1">The sequence shown here is derived from an EMBL/GenBank/DDBJ whole genome shotgun (WGS) entry which is preliminary data.</text>
</comment>
<name>A0A9D4GJI1_DREPO</name>
<gene>
    <name evidence="1" type="ORF">DPMN_118129</name>
</gene>
<dbReference type="EMBL" id="JAIWYP010000005">
    <property type="protein sequence ID" value="KAH3816611.1"/>
    <property type="molecule type" value="Genomic_DNA"/>
</dbReference>
<accession>A0A9D4GJI1</accession>
<evidence type="ECO:0000313" key="1">
    <source>
        <dbReference type="EMBL" id="KAH3816611.1"/>
    </source>
</evidence>
<sequence length="76" mass="8691">MDSMSALGIRLGCMERKLSVLENLERKFMDFDKELKQIWSALDDRVKRIDARVLSLEERVGPQTSVAAQMAETMVC</sequence>
<protein>
    <submittedName>
        <fullName evidence="1">Uncharacterized protein</fullName>
    </submittedName>
</protein>
<keyword evidence="2" id="KW-1185">Reference proteome</keyword>
<reference evidence="1" key="2">
    <citation type="submission" date="2020-11" db="EMBL/GenBank/DDBJ databases">
        <authorList>
            <person name="McCartney M.A."/>
            <person name="Auch B."/>
            <person name="Kono T."/>
            <person name="Mallez S."/>
            <person name="Becker A."/>
            <person name="Gohl D.M."/>
            <person name="Silverstein K.A.T."/>
            <person name="Koren S."/>
            <person name="Bechman K.B."/>
            <person name="Herman A."/>
            <person name="Abrahante J.E."/>
            <person name="Garbe J."/>
        </authorList>
    </citation>
    <scope>NUCLEOTIDE SEQUENCE</scope>
    <source>
        <strain evidence="1">Duluth1</strain>
        <tissue evidence="1">Whole animal</tissue>
    </source>
</reference>
<evidence type="ECO:0000313" key="2">
    <source>
        <dbReference type="Proteomes" id="UP000828390"/>
    </source>
</evidence>
<reference evidence="1" key="1">
    <citation type="journal article" date="2019" name="bioRxiv">
        <title>The Genome of the Zebra Mussel, Dreissena polymorpha: A Resource for Invasive Species Research.</title>
        <authorList>
            <person name="McCartney M.A."/>
            <person name="Auch B."/>
            <person name="Kono T."/>
            <person name="Mallez S."/>
            <person name="Zhang Y."/>
            <person name="Obille A."/>
            <person name="Becker A."/>
            <person name="Abrahante J.E."/>
            <person name="Garbe J."/>
            <person name="Badalamenti J.P."/>
            <person name="Herman A."/>
            <person name="Mangelson H."/>
            <person name="Liachko I."/>
            <person name="Sullivan S."/>
            <person name="Sone E.D."/>
            <person name="Koren S."/>
            <person name="Silverstein K.A.T."/>
            <person name="Beckman K.B."/>
            <person name="Gohl D.M."/>
        </authorList>
    </citation>
    <scope>NUCLEOTIDE SEQUENCE</scope>
    <source>
        <strain evidence="1">Duluth1</strain>
        <tissue evidence="1">Whole animal</tissue>
    </source>
</reference>
<dbReference type="Proteomes" id="UP000828390">
    <property type="component" value="Unassembled WGS sequence"/>
</dbReference>
<dbReference type="AlphaFoldDB" id="A0A9D4GJI1"/>
<proteinExistence type="predicted"/>